<accession>A0AAD7WMX8</accession>
<protein>
    <submittedName>
        <fullName evidence="1">Uncharacterized protein</fullName>
    </submittedName>
</protein>
<dbReference type="Proteomes" id="UP001221898">
    <property type="component" value="Unassembled WGS sequence"/>
</dbReference>
<sequence length="95" mass="10577">MEPADRSDPSDVAFVTTEFAFGHHGGVADVAADRPKLWRSSFGPWSVSLKSLQKRPVLHRTQLSRCRRKLAIRGGPNHDYPPNATWATPTHVALF</sequence>
<name>A0AAD7WMX8_9TELE</name>
<reference evidence="1" key="1">
    <citation type="journal article" date="2023" name="Science">
        <title>Genome structures resolve the early diversification of teleost fishes.</title>
        <authorList>
            <person name="Parey E."/>
            <person name="Louis A."/>
            <person name="Montfort J."/>
            <person name="Bouchez O."/>
            <person name="Roques C."/>
            <person name="Iampietro C."/>
            <person name="Lluch J."/>
            <person name="Castinel A."/>
            <person name="Donnadieu C."/>
            <person name="Desvignes T."/>
            <person name="Floi Bucao C."/>
            <person name="Jouanno E."/>
            <person name="Wen M."/>
            <person name="Mejri S."/>
            <person name="Dirks R."/>
            <person name="Jansen H."/>
            <person name="Henkel C."/>
            <person name="Chen W.J."/>
            <person name="Zahm M."/>
            <person name="Cabau C."/>
            <person name="Klopp C."/>
            <person name="Thompson A.W."/>
            <person name="Robinson-Rechavi M."/>
            <person name="Braasch I."/>
            <person name="Lecointre G."/>
            <person name="Bobe J."/>
            <person name="Postlethwait J.H."/>
            <person name="Berthelot C."/>
            <person name="Roest Crollius H."/>
            <person name="Guiguen Y."/>
        </authorList>
    </citation>
    <scope>NUCLEOTIDE SEQUENCE</scope>
    <source>
        <strain evidence="1">NC1722</strain>
    </source>
</reference>
<dbReference type="EMBL" id="JAINUG010000062">
    <property type="protein sequence ID" value="KAJ8402792.1"/>
    <property type="molecule type" value="Genomic_DNA"/>
</dbReference>
<proteinExistence type="predicted"/>
<organism evidence="1 2">
    <name type="scientific">Aldrovandia affinis</name>
    <dbReference type="NCBI Taxonomy" id="143900"/>
    <lineage>
        <taxon>Eukaryota</taxon>
        <taxon>Metazoa</taxon>
        <taxon>Chordata</taxon>
        <taxon>Craniata</taxon>
        <taxon>Vertebrata</taxon>
        <taxon>Euteleostomi</taxon>
        <taxon>Actinopterygii</taxon>
        <taxon>Neopterygii</taxon>
        <taxon>Teleostei</taxon>
        <taxon>Notacanthiformes</taxon>
        <taxon>Halosauridae</taxon>
        <taxon>Aldrovandia</taxon>
    </lineage>
</organism>
<evidence type="ECO:0000313" key="2">
    <source>
        <dbReference type="Proteomes" id="UP001221898"/>
    </source>
</evidence>
<evidence type="ECO:0000313" key="1">
    <source>
        <dbReference type="EMBL" id="KAJ8402792.1"/>
    </source>
</evidence>
<gene>
    <name evidence="1" type="ORF">AAFF_G00364640</name>
</gene>
<dbReference type="AlphaFoldDB" id="A0AAD7WMX8"/>
<keyword evidence="2" id="KW-1185">Reference proteome</keyword>
<comment type="caution">
    <text evidence="1">The sequence shown here is derived from an EMBL/GenBank/DDBJ whole genome shotgun (WGS) entry which is preliminary data.</text>
</comment>